<dbReference type="Proteomes" id="UP000279259">
    <property type="component" value="Unassembled WGS sequence"/>
</dbReference>
<accession>A0A427XVZ4</accession>
<evidence type="ECO:0000313" key="1">
    <source>
        <dbReference type="EMBL" id="RSH83002.1"/>
    </source>
</evidence>
<proteinExistence type="predicted"/>
<dbReference type="OrthoDB" id="2582079at2759"/>
<name>A0A427XVZ4_9TREE</name>
<dbReference type="EMBL" id="RSCD01000025">
    <property type="protein sequence ID" value="RSH83002.1"/>
    <property type="molecule type" value="Genomic_DNA"/>
</dbReference>
<comment type="caution">
    <text evidence="1">The sequence shown here is derived from an EMBL/GenBank/DDBJ whole genome shotgun (WGS) entry which is preliminary data.</text>
</comment>
<protein>
    <submittedName>
        <fullName evidence="1">Uncharacterized protein</fullName>
    </submittedName>
</protein>
<gene>
    <name evidence="1" type="ORF">EHS25_005712</name>
</gene>
<evidence type="ECO:0000313" key="2">
    <source>
        <dbReference type="Proteomes" id="UP000279259"/>
    </source>
</evidence>
<sequence length="158" mass="18062">MRLANFSGIPEYCLQRKPWRVAGHDHAKRIIGQALASTPRTGVRLEPLGHYTSRRNDIQVITLPAEAVYDLTVVSLDNNPSLLVNRHLDSVADHKIRHRPSSNHPFNPLVFAPRRHDKQQHHQGLASGERVVTRRTYNLMLKALSPCLLQERVRSFEL</sequence>
<organism evidence="1 2">
    <name type="scientific">Saitozyma podzolica</name>
    <dbReference type="NCBI Taxonomy" id="1890683"/>
    <lineage>
        <taxon>Eukaryota</taxon>
        <taxon>Fungi</taxon>
        <taxon>Dikarya</taxon>
        <taxon>Basidiomycota</taxon>
        <taxon>Agaricomycotina</taxon>
        <taxon>Tremellomycetes</taxon>
        <taxon>Tremellales</taxon>
        <taxon>Trimorphomycetaceae</taxon>
        <taxon>Saitozyma</taxon>
    </lineage>
</organism>
<keyword evidence="2" id="KW-1185">Reference proteome</keyword>
<dbReference type="AlphaFoldDB" id="A0A427XVZ4"/>
<reference evidence="1 2" key="1">
    <citation type="submission" date="2018-11" db="EMBL/GenBank/DDBJ databases">
        <title>Genome sequence of Saitozyma podzolica DSM 27192.</title>
        <authorList>
            <person name="Aliyu H."/>
            <person name="Gorte O."/>
            <person name="Ochsenreither K."/>
        </authorList>
    </citation>
    <scope>NUCLEOTIDE SEQUENCE [LARGE SCALE GENOMIC DNA]</scope>
    <source>
        <strain evidence="1 2">DSM 27192</strain>
    </source>
</reference>